<feature type="region of interest" description="Disordered" evidence="3">
    <location>
        <begin position="705"/>
        <end position="727"/>
    </location>
</feature>
<gene>
    <name evidence="4" type="ORF">SEMRO_1226_G254220.2</name>
</gene>
<feature type="compositionally biased region" description="Acidic residues" evidence="3">
    <location>
        <begin position="327"/>
        <end position="337"/>
    </location>
</feature>
<accession>A0A9N8EJ73</accession>
<dbReference type="AlphaFoldDB" id="A0A9N8EJ73"/>
<evidence type="ECO:0000313" key="4">
    <source>
        <dbReference type="EMBL" id="CAB9521733.1"/>
    </source>
</evidence>
<feature type="region of interest" description="Disordered" evidence="3">
    <location>
        <begin position="292"/>
        <end position="362"/>
    </location>
</feature>
<feature type="compositionally biased region" description="Low complexity" evidence="3">
    <location>
        <begin position="768"/>
        <end position="783"/>
    </location>
</feature>
<comment type="similarity">
    <text evidence="1">Belongs to the CLN5 family.</text>
</comment>
<dbReference type="GO" id="GO:0005765">
    <property type="term" value="C:lysosomal membrane"/>
    <property type="evidence" value="ECO:0007669"/>
    <property type="project" value="TreeGrafter"/>
</dbReference>
<dbReference type="EMBL" id="CAICTM010001224">
    <property type="protein sequence ID" value="CAB9521733.1"/>
    <property type="molecule type" value="Genomic_DNA"/>
</dbReference>
<protein>
    <submittedName>
        <fullName evidence="4">Uncharacterized protein</fullName>
    </submittedName>
</protein>
<feature type="compositionally biased region" description="Polar residues" evidence="3">
    <location>
        <begin position="296"/>
        <end position="319"/>
    </location>
</feature>
<evidence type="ECO:0000256" key="3">
    <source>
        <dbReference type="SAM" id="MobiDB-lite"/>
    </source>
</evidence>
<dbReference type="InterPro" id="IPR026138">
    <property type="entry name" value="CLN5"/>
</dbReference>
<evidence type="ECO:0000256" key="1">
    <source>
        <dbReference type="ARBA" id="ARBA00007028"/>
    </source>
</evidence>
<keyword evidence="5" id="KW-1185">Reference proteome</keyword>
<dbReference type="Proteomes" id="UP001153069">
    <property type="component" value="Unassembled WGS sequence"/>
</dbReference>
<evidence type="ECO:0000256" key="2">
    <source>
        <dbReference type="ARBA" id="ARBA00023180"/>
    </source>
</evidence>
<feature type="compositionally biased region" description="Low complexity" evidence="3">
    <location>
        <begin position="430"/>
        <end position="463"/>
    </location>
</feature>
<dbReference type="GO" id="GO:0007040">
    <property type="term" value="P:lysosome organization"/>
    <property type="evidence" value="ECO:0007669"/>
    <property type="project" value="TreeGrafter"/>
</dbReference>
<dbReference type="PANTHER" id="PTHR15380">
    <property type="entry name" value="CEROID-LIPOFUSCINOSIS, NEURONAL 5"/>
    <property type="match status" value="1"/>
</dbReference>
<feature type="region of interest" description="Disordered" evidence="3">
    <location>
        <begin position="375"/>
        <end position="472"/>
    </location>
</feature>
<feature type="compositionally biased region" description="Acidic residues" evidence="3">
    <location>
        <begin position="405"/>
        <end position="421"/>
    </location>
</feature>
<name>A0A9N8EJ73_9STRA</name>
<feature type="region of interest" description="Disordered" evidence="3">
    <location>
        <begin position="753"/>
        <end position="797"/>
    </location>
</feature>
<dbReference type="PANTHER" id="PTHR15380:SF2">
    <property type="entry name" value="CEROID-LIPOFUSCINOSIS NEURONAL PROTEIN 5"/>
    <property type="match status" value="1"/>
</dbReference>
<organism evidence="4 5">
    <name type="scientific">Seminavis robusta</name>
    <dbReference type="NCBI Taxonomy" id="568900"/>
    <lineage>
        <taxon>Eukaryota</taxon>
        <taxon>Sar</taxon>
        <taxon>Stramenopiles</taxon>
        <taxon>Ochrophyta</taxon>
        <taxon>Bacillariophyta</taxon>
        <taxon>Bacillariophyceae</taxon>
        <taxon>Bacillariophycidae</taxon>
        <taxon>Naviculales</taxon>
        <taxon>Naviculaceae</taxon>
        <taxon>Seminavis</taxon>
    </lineage>
</organism>
<keyword evidence="2" id="KW-0325">Glycoprotein</keyword>
<proteinExistence type="inferred from homology"/>
<dbReference type="GO" id="GO:0016798">
    <property type="term" value="F:hydrolase activity, acting on glycosyl bonds"/>
    <property type="evidence" value="ECO:0007669"/>
    <property type="project" value="TreeGrafter"/>
</dbReference>
<sequence length="858" mass="92380">MATSSGVPQILTRSMVPSLSEGLDAGDILECYALIRPAQLHNPMMPDATMTIHKVAIGLRYRPLKMNDMVDEVKIREITLEYGPQRMGASLTQESTPGVLVEQDPVAGTGIGMNSNSSTSRSFVTWENEGKIYYTTRIGSTGYISAYYMASVTGSVLERILEKALEYPMQNAHIRGRSKRYQPFVVVDGTNSPIPPPGYEGDIDANRKVLLKSSSSTDFMGYMWKTLAELGVNMHPILAPPSYQVQLVASGIEKVKVGPPDWATQPAASFYEKLYQCIEAKVTGDYSKYAKPTPMPTSKQAPSQAPSMAIGSSSPTDFGNSSVAESNSDDNDEENIDDGGARKRNLRADFPGTPQLRETDPPIDALLSIETIIHDDDNNHTNAGNGTIDGARNSTANDSVNIDGGVDEDVDTSDDQIDSLEEGSPANDTLANSSSLVSAAPSISASPTSSPAPSVLPSSKPSVYKVNKKDTKSEVDEVQQAADQAKQAAAEAKDAAKTDVDTKAADAAQVAAQAAQKAADATSTAAAQSALESLLSGDGNIMLSVVSPCISDPQFGIATLDVNDTVISQAYLYIDGSSYYKVNLTYPWVQVVPVDIELPSPLDFGGPGSGAEFVDWTLALMLLFMSIFGILMLIQQVFGGHVKLVEPLYNFQLWFFNPLHYKDIKGNIEEERKMTMSTQGRGQPYNFAQDVIPVSMGGRKSTGSIMAPGRRFLGNPTSDQVDDERERIPLTASVEIPEEIEANDDLHEIEMTETGSPTRRGCDELQRASSGASADSGESASSQSHHHGGENGSNSSKVVGNMELIENDHRIQENGVPKRFRRDPDLVDMPNLKSTSKVAIPVGLKRNRSFYSIGGNTL</sequence>
<dbReference type="OrthoDB" id="46848at2759"/>
<comment type="caution">
    <text evidence="4">The sequence shown here is derived from an EMBL/GenBank/DDBJ whole genome shotgun (WGS) entry which is preliminary data.</text>
</comment>
<evidence type="ECO:0000313" key="5">
    <source>
        <dbReference type="Proteomes" id="UP001153069"/>
    </source>
</evidence>
<reference evidence="4" key="1">
    <citation type="submission" date="2020-06" db="EMBL/GenBank/DDBJ databases">
        <authorList>
            <consortium name="Plant Systems Biology data submission"/>
        </authorList>
    </citation>
    <scope>NUCLEOTIDE SEQUENCE</scope>
    <source>
        <strain evidence="4">D6</strain>
    </source>
</reference>